<evidence type="ECO:0000313" key="6">
    <source>
        <dbReference type="Proteomes" id="UP000462501"/>
    </source>
</evidence>
<dbReference type="InterPro" id="IPR005754">
    <property type="entry name" value="Sortase"/>
</dbReference>
<dbReference type="InterPro" id="IPR023365">
    <property type="entry name" value="Sortase_dom-sf"/>
</dbReference>
<evidence type="ECO:0000256" key="4">
    <source>
        <dbReference type="SAM" id="SignalP"/>
    </source>
</evidence>
<reference evidence="5 6" key="1">
    <citation type="submission" date="2019-06" db="EMBL/GenBank/DDBJ databases">
        <title>Draft genome sequences of 15 bacterial species constituting the stable defined intestinal microbiota of the GM15 gnotobiotic mouse model.</title>
        <authorList>
            <person name="Elie C."/>
            <person name="Mathieu A."/>
            <person name="Saliou A."/>
            <person name="Darnaud M."/>
            <person name="Leulier F."/>
            <person name="Tamellini A."/>
        </authorList>
    </citation>
    <scope>NUCLEOTIDE SEQUENCE [LARGE SCALE GENOMIC DNA]</scope>
    <source>
        <strain evidence="5 6">JM4-15</strain>
    </source>
</reference>
<feature type="region of interest" description="Disordered" evidence="3">
    <location>
        <begin position="63"/>
        <end position="91"/>
    </location>
</feature>
<accession>A0A845SMZ7</accession>
<keyword evidence="1" id="KW-0378">Hydrolase</keyword>
<evidence type="ECO:0000256" key="1">
    <source>
        <dbReference type="ARBA" id="ARBA00022801"/>
    </source>
</evidence>
<dbReference type="GO" id="GO:0016787">
    <property type="term" value="F:hydrolase activity"/>
    <property type="evidence" value="ECO:0007669"/>
    <property type="project" value="UniProtKB-KW"/>
</dbReference>
<dbReference type="NCBIfam" id="TIGR01076">
    <property type="entry name" value="sortase_fam"/>
    <property type="match status" value="1"/>
</dbReference>
<comment type="caution">
    <text evidence="5">The sequence shown here is derived from an EMBL/GenBank/DDBJ whole genome shotgun (WGS) entry which is preliminary data.</text>
</comment>
<feature type="active site" description="Proton donor/acceptor" evidence="2">
    <location>
        <position position="163"/>
    </location>
</feature>
<feature type="chain" id="PRO_5032470446" evidence="4">
    <location>
        <begin position="21"/>
        <end position="240"/>
    </location>
</feature>
<evidence type="ECO:0000313" key="5">
    <source>
        <dbReference type="EMBL" id="NDO37796.1"/>
    </source>
</evidence>
<proteinExistence type="predicted"/>
<feature type="signal peptide" evidence="4">
    <location>
        <begin position="1"/>
        <end position="20"/>
    </location>
</feature>
<feature type="compositionally biased region" description="Polar residues" evidence="3">
    <location>
        <begin position="70"/>
        <end position="82"/>
    </location>
</feature>
<dbReference type="Gene3D" id="2.40.260.10">
    <property type="entry name" value="Sortase"/>
    <property type="match status" value="1"/>
</dbReference>
<sequence>MHTAIIIMLALGLTACSSSANENNSEKNSSVALTPSITQEELQNEVDFDSAEFITAEDGEVVVGSGKAKPSSNTENPASSAVRSELTPEQMREDEDFDFCADDFTLPEAVQMKDGSLGQLAIPKIGLTVSVYETDDEMEAMVNGVAHFKETSCWDGNIGLAGHNQGVNTYFGKIHTLTVGDKITLTTALGTRTYEVTELVEIDETDWSYLERTEDNRITLITCVNHDLSKRLCVQAVEVI</sequence>
<dbReference type="SUPFAM" id="SSF63817">
    <property type="entry name" value="Sortase"/>
    <property type="match status" value="1"/>
</dbReference>
<dbReference type="EMBL" id="VIQT01000002">
    <property type="protein sequence ID" value="NDO37796.1"/>
    <property type="molecule type" value="Genomic_DNA"/>
</dbReference>
<keyword evidence="4" id="KW-0732">Signal</keyword>
<name>A0A845SMZ7_9FIRM</name>
<dbReference type="AlphaFoldDB" id="A0A845SMZ7"/>
<dbReference type="CDD" id="cd06166">
    <property type="entry name" value="Sortase_D_2"/>
    <property type="match status" value="1"/>
</dbReference>
<dbReference type="InterPro" id="IPR042000">
    <property type="entry name" value="Sortase_D_2"/>
</dbReference>
<feature type="active site" description="Acyl-thioester intermediate" evidence="2">
    <location>
        <position position="223"/>
    </location>
</feature>
<evidence type="ECO:0000256" key="2">
    <source>
        <dbReference type="PIRSR" id="PIRSR605754-1"/>
    </source>
</evidence>
<gene>
    <name evidence="5" type="ORF">FMM72_00785</name>
</gene>
<dbReference type="Proteomes" id="UP000462501">
    <property type="component" value="Unassembled WGS sequence"/>
</dbReference>
<organism evidence="5 6">
    <name type="scientific">Anaerotruncus colihominis</name>
    <dbReference type="NCBI Taxonomy" id="169435"/>
    <lineage>
        <taxon>Bacteria</taxon>
        <taxon>Bacillati</taxon>
        <taxon>Bacillota</taxon>
        <taxon>Clostridia</taxon>
        <taxon>Eubacteriales</taxon>
        <taxon>Oscillospiraceae</taxon>
        <taxon>Anaerotruncus</taxon>
    </lineage>
</organism>
<protein>
    <submittedName>
        <fullName evidence="5">Class D sortase</fullName>
    </submittedName>
</protein>
<dbReference type="Pfam" id="PF04203">
    <property type="entry name" value="Sortase"/>
    <property type="match status" value="1"/>
</dbReference>
<evidence type="ECO:0000256" key="3">
    <source>
        <dbReference type="SAM" id="MobiDB-lite"/>
    </source>
</evidence>